<keyword evidence="2" id="KW-1185">Reference proteome</keyword>
<evidence type="ECO:0000313" key="2">
    <source>
        <dbReference type="Proteomes" id="UP001205843"/>
    </source>
</evidence>
<comment type="caution">
    <text evidence="1">The sequence shown here is derived from an EMBL/GenBank/DDBJ whole genome shotgun (WGS) entry which is preliminary data.</text>
</comment>
<accession>A0AAE3G683</accession>
<evidence type="ECO:0000313" key="1">
    <source>
        <dbReference type="EMBL" id="MCP1676419.1"/>
    </source>
</evidence>
<reference evidence="1" key="1">
    <citation type="submission" date="2022-03" db="EMBL/GenBank/DDBJ databases">
        <title>Genomic Encyclopedia of Type Strains, Phase III (KMG-III): the genomes of soil and plant-associated and newly described type strains.</title>
        <authorList>
            <person name="Whitman W."/>
        </authorList>
    </citation>
    <scope>NUCLEOTIDE SEQUENCE</scope>
    <source>
        <strain evidence="1">ANL 6-2</strain>
    </source>
</reference>
<sequence>MLGSVPFEWGSEDLATLVEYMKVEQERFRER</sequence>
<organism evidence="1 2">
    <name type="scientific">Natronocella acetinitrilica</name>
    <dbReference type="NCBI Taxonomy" id="414046"/>
    <lineage>
        <taxon>Bacteria</taxon>
        <taxon>Pseudomonadati</taxon>
        <taxon>Pseudomonadota</taxon>
        <taxon>Gammaproteobacteria</taxon>
        <taxon>Chromatiales</taxon>
        <taxon>Ectothiorhodospiraceae</taxon>
        <taxon>Natronocella</taxon>
    </lineage>
</organism>
<dbReference type="AlphaFoldDB" id="A0AAE3G683"/>
<dbReference type="EMBL" id="JALJXV010000009">
    <property type="protein sequence ID" value="MCP1676419.1"/>
    <property type="molecule type" value="Genomic_DNA"/>
</dbReference>
<gene>
    <name evidence="1" type="ORF">J2T57_003580</name>
</gene>
<protein>
    <submittedName>
        <fullName evidence="1">Uncharacterized protein</fullName>
    </submittedName>
</protein>
<dbReference type="Proteomes" id="UP001205843">
    <property type="component" value="Unassembled WGS sequence"/>
</dbReference>
<proteinExistence type="predicted"/>
<name>A0AAE3G683_9GAMM</name>